<feature type="transmembrane region" description="Helical" evidence="6">
    <location>
        <begin position="456"/>
        <end position="475"/>
    </location>
</feature>
<feature type="transmembrane region" description="Helical" evidence="6">
    <location>
        <begin position="295"/>
        <end position="317"/>
    </location>
</feature>
<feature type="transmembrane region" description="Helical" evidence="6">
    <location>
        <begin position="337"/>
        <end position="363"/>
    </location>
</feature>
<feature type="region of interest" description="Disordered" evidence="5">
    <location>
        <begin position="1"/>
        <end position="23"/>
    </location>
</feature>
<sequence length="664" mass="71009">MQLQRRKARGDAAPPPPPTARAHDNAITSAWSRMSWRKPLSLTRADESSSEHPHMERTLGCFDLLMIGIGGTVGSGVFATAGLIARSYAGPGAVLSWIFAGLGCILSGASFMELSGLIPSAGSTYAYAYHALGELPAMLAGMLLTLEYGVSSAGGARAWSDKLAAWLTHLGFPGPNWMKPKGGFIDLYAGLLMMLCTVIVLCGMSAGKRLINTITVTKISVVLFIIVVGLSQFQKSNLLEPFLPPVARNEHDQTVYGWPGVMLGASASFYGYIGYDEVCCLAAEAKNPTRDIPRAVFGTVIGAALLSTMATLSLVGMQKYSAIDIGESYGTAFHELGMSWAASVVETGEVLTMPVGILIGFLAQPRVQFAMARDGLLPSIFAKLDRHGNPFFGTLICGSVLTLVAVCIPFKYLWDFISLGILVAFNVTNTCLLAVRYRHSSMVSPVSRLVPEAYRVFALIGAFLMASYLSAYHVQESLLAPRDLDESLHQRYMHAFGTTGAVIFTLLTGVTVGMLALSTPTPADLLPKESPENIQTLPDTPSTVVSSSTTDTDSLIMRDDEDEDVVVVDAASVAPLDDNDGSEASDDAKTEAFKAPLVPLFPCLAIWFNWFLAIQIPSLIVLLMGVYFALAIAIYSFYGLGGQHSLASRHGAQPYVAVPETLSA</sequence>
<feature type="transmembrane region" description="Helical" evidence="6">
    <location>
        <begin position="391"/>
        <end position="410"/>
    </location>
</feature>
<feature type="transmembrane region" description="Helical" evidence="6">
    <location>
        <begin position="255"/>
        <end position="275"/>
    </location>
</feature>
<dbReference type="Pfam" id="PF13906">
    <property type="entry name" value="AA_permease_C"/>
    <property type="match status" value="1"/>
</dbReference>
<dbReference type="PANTHER" id="PTHR43243:SF82">
    <property type="entry name" value="CATIONIC AMINO ACID TRANSPORTER C-TERMINAL DOMAIN-CONTAINING PROTEIN"/>
    <property type="match status" value="1"/>
</dbReference>
<feature type="transmembrane region" description="Helical" evidence="6">
    <location>
        <begin position="416"/>
        <end position="435"/>
    </location>
</feature>
<feature type="transmembrane region" description="Helical" evidence="6">
    <location>
        <begin position="219"/>
        <end position="235"/>
    </location>
</feature>
<evidence type="ECO:0000259" key="7">
    <source>
        <dbReference type="Pfam" id="PF13906"/>
    </source>
</evidence>
<feature type="transmembrane region" description="Helical" evidence="6">
    <location>
        <begin position="64"/>
        <end position="88"/>
    </location>
</feature>
<evidence type="ECO:0000256" key="1">
    <source>
        <dbReference type="ARBA" id="ARBA00004141"/>
    </source>
</evidence>
<protein>
    <recommendedName>
        <fullName evidence="7">Cationic amino acid transporter C-terminal domain-containing protein</fullName>
    </recommendedName>
</protein>
<dbReference type="GO" id="GO:0016020">
    <property type="term" value="C:membrane"/>
    <property type="evidence" value="ECO:0007669"/>
    <property type="project" value="UniProtKB-SubCell"/>
</dbReference>
<dbReference type="EMBL" id="JH767168">
    <property type="protein sequence ID" value="EQC31555.1"/>
    <property type="molecule type" value="Genomic_DNA"/>
</dbReference>
<feature type="transmembrane region" description="Helical" evidence="6">
    <location>
        <begin position="187"/>
        <end position="207"/>
    </location>
</feature>
<feature type="domain" description="Cationic amino acid transporter C-terminal" evidence="7">
    <location>
        <begin position="593"/>
        <end position="640"/>
    </location>
</feature>
<dbReference type="GO" id="GO:0015171">
    <property type="term" value="F:amino acid transmembrane transporter activity"/>
    <property type="evidence" value="ECO:0007669"/>
    <property type="project" value="TreeGrafter"/>
</dbReference>
<dbReference type="Gene3D" id="1.20.1740.10">
    <property type="entry name" value="Amino acid/polyamine transporter I"/>
    <property type="match status" value="1"/>
</dbReference>
<feature type="transmembrane region" description="Helical" evidence="6">
    <location>
        <begin position="595"/>
        <end position="613"/>
    </location>
</feature>
<keyword evidence="4 6" id="KW-0472">Membrane</keyword>
<dbReference type="STRING" id="1156394.T0QDC1"/>
<proteinExistence type="predicted"/>
<dbReference type="Pfam" id="PF13520">
    <property type="entry name" value="AA_permease_2"/>
    <property type="match status" value="1"/>
</dbReference>
<evidence type="ECO:0000256" key="6">
    <source>
        <dbReference type="SAM" id="Phobius"/>
    </source>
</evidence>
<reference evidence="8 9" key="1">
    <citation type="submission" date="2012-04" db="EMBL/GenBank/DDBJ databases">
        <title>The Genome Sequence of Saprolegnia declina VS20.</title>
        <authorList>
            <consortium name="The Broad Institute Genome Sequencing Platform"/>
            <person name="Russ C."/>
            <person name="Nusbaum C."/>
            <person name="Tyler B."/>
            <person name="van West P."/>
            <person name="Dieguez-Uribeondo J."/>
            <person name="de Bruijn I."/>
            <person name="Tripathy S."/>
            <person name="Jiang R."/>
            <person name="Young S.K."/>
            <person name="Zeng Q."/>
            <person name="Gargeya S."/>
            <person name="Fitzgerald M."/>
            <person name="Haas B."/>
            <person name="Abouelleil A."/>
            <person name="Alvarado L."/>
            <person name="Arachchi H.M."/>
            <person name="Berlin A."/>
            <person name="Chapman S.B."/>
            <person name="Goldberg J."/>
            <person name="Griggs A."/>
            <person name="Gujja S."/>
            <person name="Hansen M."/>
            <person name="Howarth C."/>
            <person name="Imamovic A."/>
            <person name="Larimer J."/>
            <person name="McCowen C."/>
            <person name="Montmayeur A."/>
            <person name="Murphy C."/>
            <person name="Neiman D."/>
            <person name="Pearson M."/>
            <person name="Priest M."/>
            <person name="Roberts A."/>
            <person name="Saif S."/>
            <person name="Shea T."/>
            <person name="Sisk P."/>
            <person name="Sykes S."/>
            <person name="Wortman J."/>
            <person name="Nusbaum C."/>
            <person name="Birren B."/>
        </authorList>
    </citation>
    <scope>NUCLEOTIDE SEQUENCE [LARGE SCALE GENOMIC DNA]</scope>
    <source>
        <strain evidence="8 9">VS20</strain>
    </source>
</reference>
<dbReference type="InterPro" id="IPR029485">
    <property type="entry name" value="CAT_C"/>
</dbReference>
<feature type="transmembrane region" description="Helical" evidence="6">
    <location>
        <begin position="94"/>
        <end position="114"/>
    </location>
</feature>
<feature type="transmembrane region" description="Helical" evidence="6">
    <location>
        <begin position="495"/>
        <end position="517"/>
    </location>
</feature>
<comment type="subcellular location">
    <subcellularLocation>
        <location evidence="1">Membrane</location>
        <topology evidence="1">Multi-pass membrane protein</topology>
    </subcellularLocation>
</comment>
<feature type="transmembrane region" description="Helical" evidence="6">
    <location>
        <begin position="126"/>
        <end position="146"/>
    </location>
</feature>
<evidence type="ECO:0000313" key="9">
    <source>
        <dbReference type="Proteomes" id="UP000030762"/>
    </source>
</evidence>
<dbReference type="InParanoid" id="T0QDC1"/>
<keyword evidence="9" id="KW-1185">Reference proteome</keyword>
<dbReference type="eggNOG" id="KOG1286">
    <property type="taxonomic scope" value="Eukaryota"/>
</dbReference>
<dbReference type="AlphaFoldDB" id="T0QDC1"/>
<keyword evidence="2 6" id="KW-0812">Transmembrane</keyword>
<dbReference type="Proteomes" id="UP000030762">
    <property type="component" value="Unassembled WGS sequence"/>
</dbReference>
<dbReference type="PANTHER" id="PTHR43243">
    <property type="entry name" value="INNER MEMBRANE TRANSPORTER YGJI-RELATED"/>
    <property type="match status" value="1"/>
</dbReference>
<evidence type="ECO:0000256" key="5">
    <source>
        <dbReference type="SAM" id="MobiDB-lite"/>
    </source>
</evidence>
<dbReference type="OMA" id="HPHMERT"/>
<dbReference type="GeneID" id="19951454"/>
<feature type="transmembrane region" description="Helical" evidence="6">
    <location>
        <begin position="619"/>
        <end position="640"/>
    </location>
</feature>
<dbReference type="VEuPathDB" id="FungiDB:SDRG_10727"/>
<organism evidence="8 9">
    <name type="scientific">Saprolegnia diclina (strain VS20)</name>
    <dbReference type="NCBI Taxonomy" id="1156394"/>
    <lineage>
        <taxon>Eukaryota</taxon>
        <taxon>Sar</taxon>
        <taxon>Stramenopiles</taxon>
        <taxon>Oomycota</taxon>
        <taxon>Saprolegniomycetes</taxon>
        <taxon>Saprolegniales</taxon>
        <taxon>Saprolegniaceae</taxon>
        <taxon>Saprolegnia</taxon>
    </lineage>
</organism>
<keyword evidence="3 6" id="KW-1133">Transmembrane helix</keyword>
<evidence type="ECO:0000256" key="3">
    <source>
        <dbReference type="ARBA" id="ARBA00022989"/>
    </source>
</evidence>
<gene>
    <name evidence="8" type="ORF">SDRG_10727</name>
</gene>
<evidence type="ECO:0000313" key="8">
    <source>
        <dbReference type="EMBL" id="EQC31555.1"/>
    </source>
</evidence>
<accession>T0QDC1</accession>
<dbReference type="RefSeq" id="XP_008614954.1">
    <property type="nucleotide sequence ID" value="XM_008616732.1"/>
</dbReference>
<evidence type="ECO:0000256" key="4">
    <source>
        <dbReference type="ARBA" id="ARBA00023136"/>
    </source>
</evidence>
<name>T0QDC1_SAPDV</name>
<evidence type="ECO:0000256" key="2">
    <source>
        <dbReference type="ARBA" id="ARBA00022692"/>
    </source>
</evidence>
<dbReference type="OrthoDB" id="5982228at2759"/>
<dbReference type="InterPro" id="IPR002293">
    <property type="entry name" value="AA/rel_permease1"/>
</dbReference>